<proteinExistence type="predicted"/>
<dbReference type="InParanoid" id="A0A0D0DFP1"/>
<dbReference type="HOGENOM" id="CLU_148805_1_1_1"/>
<name>A0A0D0DFP1_9AGAM</name>
<dbReference type="EMBL" id="KN826153">
    <property type="protein sequence ID" value="KIK79899.1"/>
    <property type="molecule type" value="Genomic_DNA"/>
</dbReference>
<sequence>PGGFIPGPKKTKNLDLFLVIGVHHLAALQHKILAMWDTSQDQVFQSDLYLLFPTADCLAPIYWDALVGHCSKNGCRLYCGVLGCQ</sequence>
<dbReference type="OrthoDB" id="2675272at2759"/>
<feature type="non-terminal residue" evidence="1">
    <location>
        <position position="85"/>
    </location>
</feature>
<gene>
    <name evidence="1" type="ORF">PAXRUDRAFT_767650</name>
</gene>
<reference evidence="1 2" key="1">
    <citation type="submission" date="2014-04" db="EMBL/GenBank/DDBJ databases">
        <authorList>
            <consortium name="DOE Joint Genome Institute"/>
            <person name="Kuo A."/>
            <person name="Kohler A."/>
            <person name="Jargeat P."/>
            <person name="Nagy L.G."/>
            <person name="Floudas D."/>
            <person name="Copeland A."/>
            <person name="Barry K.W."/>
            <person name="Cichocki N."/>
            <person name="Veneault-Fourrey C."/>
            <person name="LaButti K."/>
            <person name="Lindquist E.A."/>
            <person name="Lipzen A."/>
            <person name="Lundell T."/>
            <person name="Morin E."/>
            <person name="Murat C."/>
            <person name="Sun H."/>
            <person name="Tunlid A."/>
            <person name="Henrissat B."/>
            <person name="Grigoriev I.V."/>
            <person name="Hibbett D.S."/>
            <person name="Martin F."/>
            <person name="Nordberg H.P."/>
            <person name="Cantor M.N."/>
            <person name="Hua S.X."/>
        </authorList>
    </citation>
    <scope>NUCLEOTIDE SEQUENCE [LARGE SCALE GENOMIC DNA]</scope>
    <source>
        <strain evidence="1 2">Ve08.2h10</strain>
    </source>
</reference>
<dbReference type="Proteomes" id="UP000054538">
    <property type="component" value="Unassembled WGS sequence"/>
</dbReference>
<organism evidence="1 2">
    <name type="scientific">Paxillus rubicundulus Ve08.2h10</name>
    <dbReference type="NCBI Taxonomy" id="930991"/>
    <lineage>
        <taxon>Eukaryota</taxon>
        <taxon>Fungi</taxon>
        <taxon>Dikarya</taxon>
        <taxon>Basidiomycota</taxon>
        <taxon>Agaricomycotina</taxon>
        <taxon>Agaricomycetes</taxon>
        <taxon>Agaricomycetidae</taxon>
        <taxon>Boletales</taxon>
        <taxon>Paxilineae</taxon>
        <taxon>Paxillaceae</taxon>
        <taxon>Paxillus</taxon>
    </lineage>
</organism>
<reference evidence="2" key="2">
    <citation type="submission" date="2015-01" db="EMBL/GenBank/DDBJ databases">
        <title>Evolutionary Origins and Diversification of the Mycorrhizal Mutualists.</title>
        <authorList>
            <consortium name="DOE Joint Genome Institute"/>
            <consortium name="Mycorrhizal Genomics Consortium"/>
            <person name="Kohler A."/>
            <person name="Kuo A."/>
            <person name="Nagy L.G."/>
            <person name="Floudas D."/>
            <person name="Copeland A."/>
            <person name="Barry K.W."/>
            <person name="Cichocki N."/>
            <person name="Veneault-Fourrey C."/>
            <person name="LaButti K."/>
            <person name="Lindquist E.A."/>
            <person name="Lipzen A."/>
            <person name="Lundell T."/>
            <person name="Morin E."/>
            <person name="Murat C."/>
            <person name="Riley R."/>
            <person name="Ohm R."/>
            <person name="Sun H."/>
            <person name="Tunlid A."/>
            <person name="Henrissat B."/>
            <person name="Grigoriev I.V."/>
            <person name="Hibbett D.S."/>
            <person name="Martin F."/>
        </authorList>
    </citation>
    <scope>NUCLEOTIDE SEQUENCE [LARGE SCALE GENOMIC DNA]</scope>
    <source>
        <strain evidence="2">Ve08.2h10</strain>
    </source>
</reference>
<feature type="non-terminal residue" evidence="1">
    <location>
        <position position="1"/>
    </location>
</feature>
<keyword evidence="2" id="KW-1185">Reference proteome</keyword>
<dbReference type="AlphaFoldDB" id="A0A0D0DFP1"/>
<evidence type="ECO:0000313" key="2">
    <source>
        <dbReference type="Proteomes" id="UP000054538"/>
    </source>
</evidence>
<protein>
    <submittedName>
        <fullName evidence="1">Uncharacterized protein</fullName>
    </submittedName>
</protein>
<accession>A0A0D0DFP1</accession>
<evidence type="ECO:0000313" key="1">
    <source>
        <dbReference type="EMBL" id="KIK79899.1"/>
    </source>
</evidence>